<feature type="coiled-coil region" evidence="2">
    <location>
        <begin position="330"/>
        <end position="357"/>
    </location>
</feature>
<feature type="region of interest" description="Disordered" evidence="3">
    <location>
        <begin position="864"/>
        <end position="902"/>
    </location>
</feature>
<dbReference type="EMBL" id="JARBJD010000177">
    <property type="protein sequence ID" value="KAK2948390.1"/>
    <property type="molecule type" value="Genomic_DNA"/>
</dbReference>
<evidence type="ECO:0000313" key="4">
    <source>
        <dbReference type="EMBL" id="KAK2948390.1"/>
    </source>
</evidence>
<proteinExistence type="inferred from homology"/>
<dbReference type="PANTHER" id="PTHR16166:SF93">
    <property type="entry name" value="INTERMEMBRANE LIPID TRANSFER PROTEIN VPS13"/>
    <property type="match status" value="1"/>
</dbReference>
<keyword evidence="2" id="KW-0175">Coiled coil</keyword>
<accession>A0ABQ9XAX4</accession>
<feature type="coiled-coil region" evidence="2">
    <location>
        <begin position="453"/>
        <end position="515"/>
    </location>
</feature>
<dbReference type="PANTHER" id="PTHR16166">
    <property type="entry name" value="VACUOLAR PROTEIN SORTING-ASSOCIATED PROTEIN VPS13"/>
    <property type="match status" value="1"/>
</dbReference>
<feature type="region of interest" description="Disordered" evidence="3">
    <location>
        <begin position="1318"/>
        <end position="1337"/>
    </location>
</feature>
<feature type="region of interest" description="Disordered" evidence="3">
    <location>
        <begin position="3902"/>
        <end position="3928"/>
    </location>
</feature>
<evidence type="ECO:0000256" key="3">
    <source>
        <dbReference type="SAM" id="MobiDB-lite"/>
    </source>
</evidence>
<name>A0ABQ9XAX4_9EUKA</name>
<evidence type="ECO:0000256" key="2">
    <source>
        <dbReference type="SAM" id="Coils"/>
    </source>
</evidence>
<evidence type="ECO:0000256" key="1">
    <source>
        <dbReference type="ARBA" id="ARBA00006545"/>
    </source>
</evidence>
<sequence>MSLFQSVVLKFLKGYISKYVQNFSKELFTISLHEVTAKSLELKQTTLDFFPSLQIVRGSIGFISAKFSVVMNPSHPVCIVISDLDLTISPSPESTNLDESDKMHTSFLEEEFSKLHFGRKKSDQDLSEISFSDSPMFSFVKKSLFKYLLNSQIRINNVRLRYEDISEPGFPISFTFTLDKLLLDTCNKDFEVIGSVEEFNYKRLLIEKIKIVQNETEARNEAISTKALKPETILDNLSIVMKLEFRQPSISDSRSLFRIGIEIPRKMTLDNREIPNRVGLRISQNGLTSIFVTLLKFVENEETKEFRRTRPFVGSTCLSTLPRFKPLRNLTGKESKMKELKDRLETLESQMKEGIRRRIRFLWRWAVTSVIVDIRRRKCRHFGGQFGQSLEKRRKDRKEYGNLIDKFDDLMMSVEKSKAERIQETLRLEWMKQARRVLSHPSASPGPSCKATLRELEVVEKAERKMLKEAQKKQKKAEPQKLTKEEEAELKAFEKREEERKKEKEKSRISELNESDFKHLKMSFNELKRLAEIETDYSTREILLFRVMNAVEKRMEKAALAQTEVTPSQERWIVSTDHQSSDNGLKKQIEDKTGCDSKFWKAFDFSISVDDVEVVICGGRDPRRSDSSSSPLLSVRAVNTDLSLAFRPYRNGFDFRLAADDARLMDVSGSSTNKFVEMIWKEGREGRRTDGEERSEEKIVVVDVHFLQPDTPFRVIADVVIAPVALCLPPPPLISTLHMLLDGALFTSLESADPPLSTPNPSASPLSLSLSAHNYHTSPTHSVSLGKHVLHQRMTDSLLSLLSSMMWANEEFLLGRGMHQISVRTSPSKVFVPIDSSCADSALVLLSFDEFRVTAEYSQIPLDISKSESSQPTPSEGGGKRMVHLRPVVEAESETSDEMETRRDGRLVEEFFDRFDIEIKNVELSLVWMAKWKTSISSSQHSCEATLPDTDQPIDADIPLLANQCWFLPPAMLPFITMSTRPPLPIIKPFDGSVSIFSSIDPSQTRVPETAVFLNVSPLHMSITEGVITELLTLATSTISQFLSNHAILTATLNESQSLTTYFTQHFSCLPAVPFAQVKFLIATLELEPFRLVNQKNEKIPIVTFNGRIAETEIVIGSGGRRKEGGKKETRKSSLLLRISDVDFALVKQMYSSTFGVWIGSMVGTALDSESKQIPILCGPPDTQVANLSPRTFEAGFFGDSLVSSQNETEPSGSSLAVFEGNWTTLSHSTSAPPWLPSFFQKRTQQASSSIAGVRGSVGVEWMKPCSEKGKPEKMRIGAYLSPTRVNVDRTVVLDLAKTLNTVLSAFLPRFISLIGPSPKSTVSSSIDPAPPKQPKDRRATRIHANLNAIEVAFCERDTADSLLSVNNTSCTVSLSPSSTRVVGEIGFVEFKALSVCHRGVNLLKMRRDVMKMRKLQLGIEPSILSSISIGSKPQSTTTALLSSSIIPPLLAQSHNTSRSSPALVADCSFLSDSQSKAKIAGTLGTIRGNLDGSFIGTVAGFVGTSGELLSLITLLVTTHSDTEAEVAEDVRDVKGEKKEPKGFVLPLIDLNVHGSGVDVDVWSDLTLPDTDQHFVKLRLSEMIVLSDKITLRDVEITQGRRNMGKQDTHHLINPFSLNVGISQTFEGDLARWKGSGDVSSVKVVLSQSSILEVCSWLSDLMSGFTFGFECMRIRNADRAAEIRDAFRFRRESNEQVGEAAHAESPERSTNKILSAILSNFSSSSNRLDEPVALKSLPSLERVASVLDFSFSLKEVAVVILSESKSPKPLLCLSINDTSLVTQLFPPTPTVHSSTSTSTAEEVRRRERPVAAALLSVSSIKLDLHSSSTTPASSSRSIHLSLPLFSLEALQTDMSTTMNCHLSGISLISQENTHITPIITTTTLHPTHIHTIPDQMKIPHQFSTHLLTSFVQTLSSTGYTPSTTPDFISLDFISSKHFGSMPTLSVHVAQLGLQIEPKMINSCSQIILSFLSESYSPQFLSALSTVASSIFSTSSSTAETKALLKSLQPPKPFEIPRFAAHLFVQGVTSDLILSPSNTLKVSLSRLDGSAAMNTAHIHADISLGSVSIVEDRMPMNLHSSISPHFKQRKQLYPVILGHFSNKTNSKTDRVLNVSFDFSISDQIEAGKETKKTEKLLNMKAKCETLQLVLLTRTMTQLVNLFQSFQSVISLFDGVSFMPTPSSSTKHRKDDVFARSEKVSLFSELVPTKLDFDVSISSPLVLIPKQSSSRQTLVLSLGSISASSKRGRSSSDKTKNPNQLTLLFSGLSLGVGVMKKETPKSPPNIPLSLSSITAFTSFLSALGVEKYSPLVEPVVLTMDLVLPPSWLSADIFSSIVSEWTPDFSNTSMLSNTPHGRMEERAKDQLIVKASLDAIRLSVDEGQLNWLAFAIQCNLDEGITLLETQNQTRLNSQQFQPQQTQLPPLGQSILETSLETPHVPAVPVPLNQSMSISLSSAIHSNDENESWMDLDASNDEMVQNSINSNTFTSKLQEKLRKNKTSGLSEEVIVGLHLSLKSVTLEVFQGHRPLLDISLPPSQQTDHTNRFSSLVTLSLQDLVAKSTIKADSAVSASFTLFDISIIDTRPRKEETVLLTNSFLPRLNFTFDPTSLGKSFYPSAQEANSAYARVRDIPSELFYTAHQTPTQPCLSVALSSHLLSGATVDFTLEQPRLIINDKFVSKLVSYVFTQVSLFQTIFGGSEEKPKEAKNEDTLDQIQFQSRLTPVLPSSTQTPFLSHLVSLSFHINSFQVSLLNDPTVPSSPSLVLPFSLRAGLLISPPITSSITQIIRTSNTINTDSILECMSLFERTRGMNEPNLHDSFAARDGTELGIRFHPLPLQRGGVGEISFSPLDGMNTSLPQQPPQPEMDKTRSSLLDTLFKEAGCVFCVSIDGLELFEESVRQTSAFDGVQLIPNRQIVSPTTLSLTASFSLCGSNMSFVSPTLIPHLTVPSLLPSSEHNLGFISLNNHPSILLSDITLISSQKLQISVQKKDVIWLTFIQDVIRQLTTTLKANEEQTLKDVSSLLSSKTYGSSLSSSQVTRKQIPQPSLPSVNSSVVIQKTSITDSLAQAKTSLISDKSGADQSTSQMPLYPSKSHLSTQRAHIRDMYEENRSPSLSLNSIQQFLMKVSFRFNQIEVNINGNSATSFDLPLVRLTVSDLHGELGLSANGQASFDELSRPPTIQKNDKATPQFLDNPLSLTRAVNQSHIYTPTVQFPGSHNTLQKLPQVKGSISLLGQIEAKIGIDVLNQQRFVTEPIVTPFPLAIGLLPHSRSGSIPQNVTHAFNLIDWNQAPLFDIGLISLSSLVPPFKPILDLQVKPVDKKSFFDFLNTTLLAHSSIVSFDEEILITIRPEYFETLNQTLTELLFTTVSLSSRHSLSLDSLQTAKSFFPTPNKSLTKQSSLDMLQSTKTKLTETRHHLTESLKEEDKPTTVSVVGKETKQKQKKEGTGQYIIRNETGIPLPFLCDHSLSSIEWKVTDSILFEGQPDSPASITLHPPPPDITHSSRDLQLDLKRYHILPPTKEAALPFFFSHSQFNRRVSYEPDSIHFFLPGYRPATLLLSNSLPVVTVTLFPEEEGKSTIHIRCQIYPHMTNRILIVSSHTFILNRTSIPLTLSLNTPHTPASSLTLKPHSRLCVPVTLMDSTLRVIPVHGHSKEGYGQIRTWETSSPLDLKTLRDDLELKSVSSHTPETQNPDMDQKVWMEFRLKCTHQPSEHCPQLFTHLSTTLSTKIDDLFSTHSDQPSTRESTNTLQDIFFSNTGMFELTIQAPFHLHNTLPFPIGYEMILKKPNAVSYPPPTELLTRGKPIHTGHDLTSFTFPYVFKPQRAYPLVSSFSVPRNVGDEVALSRNQSIWHSVIVWLAPGGDFHLFHFPTQQLPIIRVHTSQATWKSKISTQAAQPLSILPPTLQKNRSPSPAPVGPAPSDFLSELECDSDDENQSGFFVSSYRFENRQKRQELQPQLAAKVVSQQTPKMRLVLNFSRFSDTCIPSVTPPNTSLGTNDTPFVDQILTLKGMTFTLQSAQIGNQIQLRLMTPFWLLNFCPFDLDFTFQAPNKTSLSFNSTTLLQNLDYIIKNEGSLSLAAALGQSVISSDNPRTETDRIFPLPFSVVPQLKKREHLMWIRRVSNVASEFAEPLMIDRVGATEVVTLSLLEDPWKGKNQRKEQNVKVVTSIILAGIPFHHTKIVSISPLFTLRSLKKDFTFFVSEYGNDVPKTVSKSKGFLRDDVTQLQTNGTPITLTSSFPDSPLERENAVFVAVRSNSSSFQGDLVWSDKVVLSSSGTVRLVVPDSSLGGGNQSERVPLFVTIQIDEREDTHALEISFDCVKLRSTPLIYEQTAKTGKVRHVQHDASIIVRNETNSTITIKQNTFTTFGLMIPSQSSTPFALFGHHKKDTSFTFSTQNPIGKSFSPPPLKKSWFKSSTNSPPPTIMHISSPLIVLSPPITKDEWSVDGNLSMFSTFSTRSKKKPSDVNSAVVVSYSTEGSQRIITLRPKGQVIFKPSNTEQKTVGLSLYATLNLNHLSLSVFSNRGLRPTTSRNLVRPVEIFSVSLSQLVVNGAFSAQRQIIQGMLCNLQIDSHLRHSTNEVVLSGLHSSFFNSHPVNRIFTNHQQEDDDRTTPALPQPQPASSIKPLIQLKLDCDLLNTQSSKPFIHIHRGSVVFDGLVLNIDEEFVIRLGQFEKELQLVQTISNFLDLLSENNVSLGTFERGLSIDVADRSAVDLISAYRLSNVVKILKSPSLSSPSEHIVSSSSSLISINSFTTSSIPVVFSIKTADKSQSSEQSYLRFLFSLFGTVVSPTSKRLLIDGMEIPYVCDHLDRIGARLSQHYVRQIAQNGFSIIFPSASEITGGLKTVVEKVSTEGTMEGIKELGGQTAQFSLLTIDSITSTFIKLLDSLRIRSGVDNPSITNHSGQNTPNQINSVQSGVTQGFLSMGRYLMAGVSGLVMTPVRAVKDGGVSNMARGIGAGISEFFVLPINGVFQLDQLPPQLRVRYSRCVDSSGAILDYQEAESRAYEFLLDTDQLNSSDDLVFSLPYNVNMTQNPSILIITRQFLVFAKSNTSDSGGLSRDTGKRSIPITSALTVRRDKRTVTISSSSDENKQQTVLECDSEKIACDVCNKINRVTSGLRSFISLRSLQTIPNVNEESTYF</sequence>
<gene>
    <name evidence="4" type="ORF">BLNAU_16645</name>
</gene>
<organism evidence="4 5">
    <name type="scientific">Blattamonas nauphoetae</name>
    <dbReference type="NCBI Taxonomy" id="2049346"/>
    <lineage>
        <taxon>Eukaryota</taxon>
        <taxon>Metamonada</taxon>
        <taxon>Preaxostyla</taxon>
        <taxon>Oxymonadida</taxon>
        <taxon>Blattamonas</taxon>
    </lineage>
</organism>
<feature type="compositionally biased region" description="Polar residues" evidence="3">
    <location>
        <begin position="3075"/>
        <end position="3085"/>
    </location>
</feature>
<dbReference type="Proteomes" id="UP001281761">
    <property type="component" value="Unassembled WGS sequence"/>
</dbReference>
<keyword evidence="5" id="KW-1185">Reference proteome</keyword>
<protein>
    <submittedName>
        <fullName evidence="4">Uncharacterized protein</fullName>
    </submittedName>
</protein>
<dbReference type="InterPro" id="IPR026847">
    <property type="entry name" value="VPS13"/>
</dbReference>
<feature type="region of interest" description="Disordered" evidence="3">
    <location>
        <begin position="3075"/>
        <end position="3098"/>
    </location>
</feature>
<evidence type="ECO:0000313" key="5">
    <source>
        <dbReference type="Proteomes" id="UP001281761"/>
    </source>
</evidence>
<comment type="similarity">
    <text evidence="1">Belongs to the VPS13 family.</text>
</comment>
<comment type="caution">
    <text evidence="4">The sequence shown here is derived from an EMBL/GenBank/DDBJ whole genome shotgun (WGS) entry which is preliminary data.</text>
</comment>
<reference evidence="4 5" key="1">
    <citation type="journal article" date="2022" name="bioRxiv">
        <title>Genomics of Preaxostyla Flagellates Illuminates Evolutionary Transitions and the Path Towards Mitochondrial Loss.</title>
        <authorList>
            <person name="Novak L.V.F."/>
            <person name="Treitli S.C."/>
            <person name="Pyrih J."/>
            <person name="Halakuc P."/>
            <person name="Pipaliya S.V."/>
            <person name="Vacek V."/>
            <person name="Brzon O."/>
            <person name="Soukal P."/>
            <person name="Eme L."/>
            <person name="Dacks J.B."/>
            <person name="Karnkowska A."/>
            <person name="Elias M."/>
            <person name="Hampl V."/>
        </authorList>
    </citation>
    <scope>NUCLEOTIDE SEQUENCE [LARGE SCALE GENOMIC DNA]</scope>
    <source>
        <strain evidence="4">NAU3</strain>
        <tissue evidence="4">Gut</tissue>
    </source>
</reference>
<feature type="region of interest" description="Disordered" evidence="3">
    <location>
        <begin position="3167"/>
        <end position="3187"/>
    </location>
</feature>